<organism evidence="15 16">
    <name type="scientific">Tistrella bauzanensis</name>
    <dbReference type="NCBI Taxonomy" id="657419"/>
    <lineage>
        <taxon>Bacteria</taxon>
        <taxon>Pseudomonadati</taxon>
        <taxon>Pseudomonadota</taxon>
        <taxon>Alphaproteobacteria</taxon>
        <taxon>Geminicoccales</taxon>
        <taxon>Geminicoccaceae</taxon>
        <taxon>Tistrella</taxon>
    </lineage>
</organism>
<dbReference type="SUPFAM" id="SSF53623">
    <property type="entry name" value="MurD-like peptide ligases, catalytic domain"/>
    <property type="match status" value="1"/>
</dbReference>
<comment type="catalytic activity">
    <reaction evidence="10 11">
        <text>D-alanyl-D-alanine + UDP-N-acetyl-alpha-D-muramoyl-L-alanyl-gamma-D-glutamyl-meso-2,6-diaminopimelate + ATP = UDP-N-acetyl-alpha-D-muramoyl-L-alanyl-gamma-D-glutamyl-meso-2,6-diaminopimeloyl-D-alanyl-D-alanine + ADP + phosphate + H(+)</text>
        <dbReference type="Rhea" id="RHEA:28374"/>
        <dbReference type="ChEBI" id="CHEBI:15378"/>
        <dbReference type="ChEBI" id="CHEBI:30616"/>
        <dbReference type="ChEBI" id="CHEBI:43474"/>
        <dbReference type="ChEBI" id="CHEBI:57822"/>
        <dbReference type="ChEBI" id="CHEBI:61386"/>
        <dbReference type="ChEBI" id="CHEBI:83905"/>
        <dbReference type="ChEBI" id="CHEBI:456216"/>
        <dbReference type="EC" id="6.3.2.10"/>
    </reaction>
</comment>
<evidence type="ECO:0000256" key="3">
    <source>
        <dbReference type="ARBA" id="ARBA00022618"/>
    </source>
</evidence>
<gene>
    <name evidence="10 15" type="primary">murF</name>
    <name evidence="15" type="ORF">GCM10011505_00930</name>
</gene>
<evidence type="ECO:0000256" key="2">
    <source>
        <dbReference type="ARBA" id="ARBA00022598"/>
    </source>
</evidence>
<dbReference type="InterPro" id="IPR013221">
    <property type="entry name" value="Mur_ligase_cen"/>
</dbReference>
<evidence type="ECO:0000256" key="9">
    <source>
        <dbReference type="ARBA" id="ARBA00023316"/>
    </source>
</evidence>
<dbReference type="Pfam" id="PF02875">
    <property type="entry name" value="Mur_ligase_C"/>
    <property type="match status" value="1"/>
</dbReference>
<feature type="domain" description="Mur ligase N-terminal catalytic" evidence="12">
    <location>
        <begin position="34"/>
        <end position="81"/>
    </location>
</feature>
<evidence type="ECO:0000313" key="16">
    <source>
        <dbReference type="Proteomes" id="UP000603352"/>
    </source>
</evidence>
<evidence type="ECO:0000256" key="7">
    <source>
        <dbReference type="ARBA" id="ARBA00022984"/>
    </source>
</evidence>
<sequence length="490" mass="49880">MTGATSILWTARAAAAAVGGRLTTEGAATADAAITGVAIDSREVRAGDLFIALRGDANDGHDYAVAAEAAGATALLVDRAVPGLTGAALVITCGDTMAGLQALGAAARARFTGRMIAVTGSVGKTGTRGAIARALASYGRVHQSVRSFNNHWGVPLSLARMPADAAFAVLELGMNHAGEIDALSRLARPHVALITKIAPAHLGNFDGEEAIADAKAEIFNGLEADGVAVLNRDSRHFDRLAAAVLLGHAATRVIDFATSRHGGQRAVVRLVTATPTVAGTAVAAEVAGLPVDFIIGVPGAHWVENALAVLGVLHALGLDPVPGAAALAGLDAPAGRGTQIRLPLGGGQVLIVDETYNANPESMRAAICLCAELVAVHGGRLVAVLGDMLELGDHARRLHEELTTPLVDADAALVYTAGPAMAHLHDRLDPGRRADHGDTSDAVAPAVVEGLMAGDVVLVKGSRGMRMERVIAAITAALAPPAIARKQTRG</sequence>
<dbReference type="HAMAP" id="MF_02019">
    <property type="entry name" value="MurF"/>
    <property type="match status" value="1"/>
</dbReference>
<dbReference type="Gene3D" id="3.40.1190.10">
    <property type="entry name" value="Mur-like, catalytic domain"/>
    <property type="match status" value="1"/>
</dbReference>
<evidence type="ECO:0000256" key="8">
    <source>
        <dbReference type="ARBA" id="ARBA00023306"/>
    </source>
</evidence>
<dbReference type="Gene3D" id="3.40.1390.10">
    <property type="entry name" value="MurE/MurF, N-terminal domain"/>
    <property type="match status" value="1"/>
</dbReference>
<dbReference type="InterPro" id="IPR036565">
    <property type="entry name" value="Mur-like_cat_sf"/>
</dbReference>
<protein>
    <recommendedName>
        <fullName evidence="10 11">UDP-N-acetylmuramoyl-tripeptide--D-alanyl-D-alanine ligase</fullName>
        <ecNumber evidence="10 11">6.3.2.10</ecNumber>
    </recommendedName>
    <alternativeName>
        <fullName evidence="10">D-alanyl-D-alanine-adding enzyme</fullName>
    </alternativeName>
</protein>
<accession>A0ABQ1I751</accession>
<reference evidence="16" key="1">
    <citation type="journal article" date="2019" name="Int. J. Syst. Evol. Microbiol.">
        <title>The Global Catalogue of Microorganisms (GCM) 10K type strain sequencing project: providing services to taxonomists for standard genome sequencing and annotation.</title>
        <authorList>
            <consortium name="The Broad Institute Genomics Platform"/>
            <consortium name="The Broad Institute Genome Sequencing Center for Infectious Disease"/>
            <person name="Wu L."/>
            <person name="Ma J."/>
        </authorList>
    </citation>
    <scope>NUCLEOTIDE SEQUENCE [LARGE SCALE GENOMIC DNA]</scope>
    <source>
        <strain evidence="16">CGMCC 1.10188</strain>
    </source>
</reference>
<comment type="caution">
    <text evidence="15">The sequence shown here is derived from an EMBL/GenBank/DDBJ whole genome shotgun (WGS) entry which is preliminary data.</text>
</comment>
<dbReference type="RefSeq" id="WP_188573987.1">
    <property type="nucleotide sequence ID" value="NZ_BMDZ01000001.1"/>
</dbReference>
<comment type="subcellular location">
    <subcellularLocation>
        <location evidence="10 11">Cytoplasm</location>
    </subcellularLocation>
</comment>
<dbReference type="SUPFAM" id="SSF63418">
    <property type="entry name" value="MurE/MurF N-terminal domain"/>
    <property type="match status" value="1"/>
</dbReference>
<dbReference type="EMBL" id="BMDZ01000001">
    <property type="protein sequence ID" value="GGB23532.1"/>
    <property type="molecule type" value="Genomic_DNA"/>
</dbReference>
<keyword evidence="6 10" id="KW-0133">Cell shape</keyword>
<dbReference type="SUPFAM" id="SSF53244">
    <property type="entry name" value="MurD-like peptide ligases, peptide-binding domain"/>
    <property type="match status" value="1"/>
</dbReference>
<keyword evidence="16" id="KW-1185">Reference proteome</keyword>
<evidence type="ECO:0000259" key="13">
    <source>
        <dbReference type="Pfam" id="PF02875"/>
    </source>
</evidence>
<dbReference type="InterPro" id="IPR004101">
    <property type="entry name" value="Mur_ligase_C"/>
</dbReference>
<keyword evidence="9 10" id="KW-0961">Cell wall biogenesis/degradation</keyword>
<dbReference type="Pfam" id="PF01225">
    <property type="entry name" value="Mur_ligase"/>
    <property type="match status" value="1"/>
</dbReference>
<dbReference type="InterPro" id="IPR005863">
    <property type="entry name" value="UDP-N-AcMur_synth"/>
</dbReference>
<feature type="domain" description="Mur ligase C-terminal" evidence="13">
    <location>
        <begin position="348"/>
        <end position="463"/>
    </location>
</feature>
<evidence type="ECO:0000313" key="15">
    <source>
        <dbReference type="EMBL" id="GGB23532.1"/>
    </source>
</evidence>
<keyword evidence="1 10" id="KW-0963">Cytoplasm</keyword>
<proteinExistence type="inferred from homology"/>
<dbReference type="PANTHER" id="PTHR43024:SF1">
    <property type="entry name" value="UDP-N-ACETYLMURAMOYL-TRIPEPTIDE--D-ALANYL-D-ALANINE LIGASE"/>
    <property type="match status" value="1"/>
</dbReference>
<evidence type="ECO:0000256" key="4">
    <source>
        <dbReference type="ARBA" id="ARBA00022741"/>
    </source>
</evidence>
<evidence type="ECO:0000256" key="1">
    <source>
        <dbReference type="ARBA" id="ARBA00022490"/>
    </source>
</evidence>
<dbReference type="InterPro" id="IPR036615">
    <property type="entry name" value="Mur_ligase_C_dom_sf"/>
</dbReference>
<evidence type="ECO:0000256" key="10">
    <source>
        <dbReference type="HAMAP-Rule" id="MF_02019"/>
    </source>
</evidence>
<dbReference type="InterPro" id="IPR051046">
    <property type="entry name" value="MurCDEF_CellWall_CoF430Synth"/>
</dbReference>
<comment type="caution">
    <text evidence="10">Lacks conserved residue(s) required for the propagation of feature annotation.</text>
</comment>
<dbReference type="Gene3D" id="3.90.190.20">
    <property type="entry name" value="Mur ligase, C-terminal domain"/>
    <property type="match status" value="1"/>
</dbReference>
<evidence type="ECO:0000259" key="14">
    <source>
        <dbReference type="Pfam" id="PF08245"/>
    </source>
</evidence>
<dbReference type="Proteomes" id="UP000603352">
    <property type="component" value="Unassembled WGS sequence"/>
</dbReference>
<comment type="function">
    <text evidence="10 11">Involved in cell wall formation. Catalyzes the final step in the synthesis of UDP-N-acetylmuramoyl-pentapeptide, the precursor of murein.</text>
</comment>
<dbReference type="GO" id="GO:0016874">
    <property type="term" value="F:ligase activity"/>
    <property type="evidence" value="ECO:0007669"/>
    <property type="project" value="UniProtKB-KW"/>
</dbReference>
<keyword evidence="2 10" id="KW-0436">Ligase</keyword>
<comment type="similarity">
    <text evidence="10">Belongs to the MurCDEF family. MurF subfamily.</text>
</comment>
<evidence type="ECO:0000256" key="6">
    <source>
        <dbReference type="ARBA" id="ARBA00022960"/>
    </source>
</evidence>
<keyword evidence="8 10" id="KW-0131">Cell cycle</keyword>
<keyword evidence="7 10" id="KW-0573">Peptidoglycan synthesis</keyword>
<dbReference type="Pfam" id="PF08245">
    <property type="entry name" value="Mur_ligase_M"/>
    <property type="match status" value="1"/>
</dbReference>
<dbReference type="NCBIfam" id="TIGR01143">
    <property type="entry name" value="murF"/>
    <property type="match status" value="1"/>
</dbReference>
<evidence type="ECO:0000259" key="12">
    <source>
        <dbReference type="Pfam" id="PF01225"/>
    </source>
</evidence>
<dbReference type="InterPro" id="IPR035911">
    <property type="entry name" value="MurE/MurF_N"/>
</dbReference>
<dbReference type="PANTHER" id="PTHR43024">
    <property type="entry name" value="UDP-N-ACETYLMURAMOYL-TRIPEPTIDE--D-ALANYL-D-ALANINE LIGASE"/>
    <property type="match status" value="1"/>
</dbReference>
<name>A0ABQ1I751_9PROT</name>
<keyword evidence="5 10" id="KW-0067">ATP-binding</keyword>
<dbReference type="EC" id="6.3.2.10" evidence="10 11"/>
<feature type="domain" description="Mur ligase central" evidence="14">
    <location>
        <begin position="118"/>
        <end position="312"/>
    </location>
</feature>
<keyword evidence="3 10" id="KW-0132">Cell division</keyword>
<evidence type="ECO:0000256" key="5">
    <source>
        <dbReference type="ARBA" id="ARBA00022840"/>
    </source>
</evidence>
<comment type="pathway">
    <text evidence="10 11">Cell wall biogenesis; peptidoglycan biosynthesis.</text>
</comment>
<dbReference type="InterPro" id="IPR000713">
    <property type="entry name" value="Mur_ligase_N"/>
</dbReference>
<keyword evidence="4 10" id="KW-0547">Nucleotide-binding</keyword>
<evidence type="ECO:0000256" key="11">
    <source>
        <dbReference type="RuleBase" id="RU004136"/>
    </source>
</evidence>